<dbReference type="InterPro" id="IPR004330">
    <property type="entry name" value="FAR1_DNA_bnd_dom"/>
</dbReference>
<proteinExistence type="predicted"/>
<evidence type="ECO:0000313" key="4">
    <source>
        <dbReference type="EnsemblPlants" id="PNT68922"/>
    </source>
</evidence>
<reference evidence="3" key="2">
    <citation type="submission" date="2017-06" db="EMBL/GenBank/DDBJ databases">
        <title>WGS assembly of Brachypodium distachyon.</title>
        <authorList>
            <consortium name="The International Brachypodium Initiative"/>
            <person name="Lucas S."/>
            <person name="Harmon-Smith M."/>
            <person name="Lail K."/>
            <person name="Tice H."/>
            <person name="Grimwood J."/>
            <person name="Bruce D."/>
            <person name="Barry K."/>
            <person name="Shu S."/>
            <person name="Lindquist E."/>
            <person name="Wang M."/>
            <person name="Pitluck S."/>
            <person name="Vogel J.P."/>
            <person name="Garvin D.F."/>
            <person name="Mockler T.C."/>
            <person name="Schmutz J."/>
            <person name="Rokhsar D."/>
            <person name="Bevan M.W."/>
        </authorList>
    </citation>
    <scope>NUCLEOTIDE SEQUENCE</scope>
    <source>
        <strain evidence="3">Bd21</strain>
    </source>
</reference>
<dbReference type="EnsemblPlants" id="PNT68922">
    <property type="protein sequence ID" value="PNT68922"/>
    <property type="gene ID" value="BRADI_3g47021v3"/>
</dbReference>
<evidence type="ECO:0000313" key="5">
    <source>
        <dbReference type="Proteomes" id="UP000008810"/>
    </source>
</evidence>
<dbReference type="Pfam" id="PF03101">
    <property type="entry name" value="FAR1"/>
    <property type="match status" value="1"/>
</dbReference>
<organism evidence="3">
    <name type="scientific">Brachypodium distachyon</name>
    <name type="common">Purple false brome</name>
    <name type="synonym">Trachynia distachya</name>
    <dbReference type="NCBI Taxonomy" id="15368"/>
    <lineage>
        <taxon>Eukaryota</taxon>
        <taxon>Viridiplantae</taxon>
        <taxon>Streptophyta</taxon>
        <taxon>Embryophyta</taxon>
        <taxon>Tracheophyta</taxon>
        <taxon>Spermatophyta</taxon>
        <taxon>Magnoliopsida</taxon>
        <taxon>Liliopsida</taxon>
        <taxon>Poales</taxon>
        <taxon>Poaceae</taxon>
        <taxon>BOP clade</taxon>
        <taxon>Pooideae</taxon>
        <taxon>Stipodae</taxon>
        <taxon>Brachypodieae</taxon>
        <taxon>Brachypodium</taxon>
    </lineage>
</organism>
<reference evidence="3 4" key="1">
    <citation type="journal article" date="2010" name="Nature">
        <title>Genome sequencing and analysis of the model grass Brachypodium distachyon.</title>
        <authorList>
            <consortium name="International Brachypodium Initiative"/>
        </authorList>
    </citation>
    <scope>NUCLEOTIDE SEQUENCE [LARGE SCALE GENOMIC DNA]</scope>
    <source>
        <strain evidence="3 4">Bd21</strain>
    </source>
</reference>
<dbReference type="Gramene" id="PNT68922">
    <property type="protein sequence ID" value="PNT68922"/>
    <property type="gene ID" value="BRADI_3g47021v3"/>
</dbReference>
<sequence>MDLNLPPEGFDEEEGEVWMHANQVTMAGTCTAQPSEPIMHEVQFNMKGYATATATDNAQPSGPILHEVELNMKAVATAQPSDASLHEVEKNIATAATAHPSGPSLDADGPSHRSNNTISMPETNSWKTNSSNEPSSDDEYAKHVGFSIKCITSRKSALDNEKDKYLFVCNKNDRNNKKIKEAPLVKKKTRSRTKRTDCKVRLRVKRMEAHTHELIKKFSLKKFLRSHGNISKEERDFIKLLHGVNLSSGKIMHFMSEIYGSRKNVPYNTKDVSNLKATFNELEHVGDMGQLLNHFDEMKKEDPAFFYKLNLDHHHRVEKCFVPAYFKDHFFPFLQTTARIEGFNVVLKKYVNPHNSIFQFFLQYKKLQESIEVAEDEQEFEGEDKILRPWSDYPMEEQALAVYTRPIYLDGMLCCHVYNVLTNMGLTDEIPGKLSRKDMRLIRYGNLCQGFTKIAANASTSDKITAIAKKHMATMELDVNAARKAAATASKKKKETQNSAPTINQFLTLRRMTGCNTVKVQHPTHVVLQN</sequence>
<dbReference type="OrthoDB" id="690262at2759"/>
<dbReference type="PANTHER" id="PTHR47482:SF24">
    <property type="entry name" value="PROTEIN FAR1-RELATED SEQUENCE"/>
    <property type="match status" value="1"/>
</dbReference>
<evidence type="ECO:0000256" key="1">
    <source>
        <dbReference type="SAM" id="MobiDB-lite"/>
    </source>
</evidence>
<dbReference type="AlphaFoldDB" id="A0A2K2D3Q9"/>
<evidence type="ECO:0000313" key="3">
    <source>
        <dbReference type="EMBL" id="PNT68922.1"/>
    </source>
</evidence>
<evidence type="ECO:0000259" key="2">
    <source>
        <dbReference type="Pfam" id="PF03101"/>
    </source>
</evidence>
<name>A0A2K2D3Q9_BRADI</name>
<keyword evidence="5" id="KW-1185">Reference proteome</keyword>
<gene>
    <name evidence="3" type="ORF">BRADI_3g47021v3</name>
</gene>
<feature type="compositionally biased region" description="Polar residues" evidence="1">
    <location>
        <begin position="112"/>
        <end position="134"/>
    </location>
</feature>
<accession>A0A2K2D3Q9</accession>
<feature type="domain" description="FAR1" evidence="2">
    <location>
        <begin position="139"/>
        <end position="214"/>
    </location>
</feature>
<dbReference type="InParanoid" id="A0A2K2D3Q9"/>
<reference evidence="4" key="3">
    <citation type="submission" date="2018-08" db="UniProtKB">
        <authorList>
            <consortium name="EnsemblPlants"/>
        </authorList>
    </citation>
    <scope>IDENTIFICATION</scope>
    <source>
        <strain evidence="4">cv. Bd21</strain>
    </source>
</reference>
<feature type="region of interest" description="Disordered" evidence="1">
    <location>
        <begin position="96"/>
        <end position="139"/>
    </location>
</feature>
<dbReference type="PANTHER" id="PTHR47482">
    <property type="entry name" value="OS11G0632001 PROTEIN"/>
    <property type="match status" value="1"/>
</dbReference>
<dbReference type="EMBL" id="CM000882">
    <property type="protein sequence ID" value="PNT68922.1"/>
    <property type="molecule type" value="Genomic_DNA"/>
</dbReference>
<protein>
    <recommendedName>
        <fullName evidence="2">FAR1 domain-containing protein</fullName>
    </recommendedName>
</protein>
<dbReference type="Proteomes" id="UP000008810">
    <property type="component" value="Chromosome 3"/>
</dbReference>